<dbReference type="STRING" id="557598.LHK_01351"/>
<feature type="compositionally biased region" description="Basic and acidic residues" evidence="1">
    <location>
        <begin position="17"/>
        <end position="38"/>
    </location>
</feature>
<feature type="region of interest" description="Disordered" evidence="1">
    <location>
        <begin position="1"/>
        <end position="38"/>
    </location>
</feature>
<accession>C1D7A1</accession>
<dbReference type="HOGENOM" id="CLU_3329445_0_0_4"/>
<dbReference type="Proteomes" id="UP000002010">
    <property type="component" value="Chromosome"/>
</dbReference>
<reference evidence="2 3" key="1">
    <citation type="journal article" date="2009" name="PLoS Genet.">
        <title>The complete genome and proteome of Laribacter hongkongensis reveal potential mechanisms for adaptations to different temperatures and habitats.</title>
        <authorList>
            <person name="Woo P.C."/>
            <person name="Lau S.K."/>
            <person name="Tse H."/>
            <person name="Teng J.L."/>
            <person name="Curreem S.O."/>
            <person name="Tsang A.K."/>
            <person name="Fan R.Y."/>
            <person name="Wong G.K."/>
            <person name="Huang Y."/>
            <person name="Loman N.J."/>
            <person name="Snyder L.A."/>
            <person name="Cai J.J."/>
            <person name="Huang J.D."/>
            <person name="Mak W."/>
            <person name="Pallen M.J."/>
            <person name="Lok S."/>
            <person name="Yuen K.Y."/>
        </authorList>
    </citation>
    <scope>NUCLEOTIDE SEQUENCE [LARGE SCALE GENOMIC DNA]</scope>
    <source>
        <strain evidence="2 3">HLHK9</strain>
    </source>
</reference>
<evidence type="ECO:0000313" key="2">
    <source>
        <dbReference type="EMBL" id="ACO74341.1"/>
    </source>
</evidence>
<organism evidence="2 3">
    <name type="scientific">Laribacter hongkongensis (strain HLHK9)</name>
    <dbReference type="NCBI Taxonomy" id="557598"/>
    <lineage>
        <taxon>Bacteria</taxon>
        <taxon>Pseudomonadati</taxon>
        <taxon>Pseudomonadota</taxon>
        <taxon>Betaproteobacteria</taxon>
        <taxon>Neisseriales</taxon>
        <taxon>Aquaspirillaceae</taxon>
        <taxon>Laribacter</taxon>
    </lineage>
</organism>
<evidence type="ECO:0000313" key="3">
    <source>
        <dbReference type="Proteomes" id="UP000002010"/>
    </source>
</evidence>
<name>C1D7A1_LARHH</name>
<dbReference type="AlphaFoldDB" id="C1D7A1"/>
<sequence length="38" mass="4171">MGGTSRLVSDGVPGKPKAADAEWHTGWHTENSTKRKNY</sequence>
<proteinExistence type="predicted"/>
<gene>
    <name evidence="2" type="ordered locus">LHK_01351</name>
</gene>
<keyword evidence="3" id="KW-1185">Reference proteome</keyword>
<dbReference type="EMBL" id="CP001154">
    <property type="protein sequence ID" value="ACO74341.1"/>
    <property type="molecule type" value="Genomic_DNA"/>
</dbReference>
<evidence type="ECO:0000256" key="1">
    <source>
        <dbReference type="SAM" id="MobiDB-lite"/>
    </source>
</evidence>
<dbReference type="KEGG" id="lhk:LHK_01351"/>
<protein>
    <submittedName>
        <fullName evidence="2">Uncharacterized protein</fullName>
    </submittedName>
</protein>